<proteinExistence type="inferred from homology"/>
<dbReference type="InterPro" id="IPR013343">
    <property type="entry name" value="CRISPR-assoc_prot_Cas4"/>
</dbReference>
<keyword evidence="7 9" id="KW-0051">Antiviral defense</keyword>
<comment type="function">
    <text evidence="9">CRISPR (clustered regularly interspaced short palindromic repeat) is an adaptive immune system that provides protection against mobile genetic elements (viruses, transposable elements and conjugative plasmids). CRISPR clusters contain sequences complementary to antecedent mobile elements and target invading nucleic acids. CRISPR clusters are transcribed and processed into CRISPR RNA (crRNA).</text>
</comment>
<keyword evidence="8 9" id="KW-0464">Manganese</keyword>
<dbReference type="GO" id="GO:0051607">
    <property type="term" value="P:defense response to virus"/>
    <property type="evidence" value="ECO:0007669"/>
    <property type="project" value="UniProtKB-KW"/>
</dbReference>
<keyword evidence="3 9" id="KW-0378">Hydrolase</keyword>
<accession>A0A168LXS2</accession>
<evidence type="ECO:0000313" key="11">
    <source>
        <dbReference type="EMBL" id="OAA83840.1"/>
    </source>
</evidence>
<dbReference type="PANTHER" id="PTHR37168">
    <property type="entry name" value="CRISPR-ASSOCIATED EXONUCLEASE CAS4"/>
    <property type="match status" value="1"/>
</dbReference>
<dbReference type="Proteomes" id="UP000077407">
    <property type="component" value="Unassembled WGS sequence"/>
</dbReference>
<comment type="caution">
    <text evidence="11">The sequence shown here is derived from an EMBL/GenBank/DDBJ whole genome shotgun (WGS) entry which is preliminary data.</text>
</comment>
<dbReference type="GO" id="GO:0004527">
    <property type="term" value="F:exonuclease activity"/>
    <property type="evidence" value="ECO:0007669"/>
    <property type="project" value="UniProtKB-KW"/>
</dbReference>
<keyword evidence="2 9" id="KW-0479">Metal-binding</keyword>
<evidence type="ECO:0000256" key="4">
    <source>
        <dbReference type="ARBA" id="ARBA00022839"/>
    </source>
</evidence>
<evidence type="ECO:0000256" key="6">
    <source>
        <dbReference type="ARBA" id="ARBA00023014"/>
    </source>
</evidence>
<dbReference type="PATRIC" id="fig|1538.10.peg.2987"/>
<comment type="similarity">
    <text evidence="9">Belongs to the CRISPR-associated exonuclease Cas4 family.</text>
</comment>
<evidence type="ECO:0000256" key="2">
    <source>
        <dbReference type="ARBA" id="ARBA00022723"/>
    </source>
</evidence>
<evidence type="ECO:0000259" key="10">
    <source>
        <dbReference type="Pfam" id="PF01930"/>
    </source>
</evidence>
<dbReference type="InterPro" id="IPR022765">
    <property type="entry name" value="Dna2/Cas4_DUF83"/>
</dbReference>
<feature type="domain" description="DUF83" evidence="10">
    <location>
        <begin position="4"/>
        <end position="162"/>
    </location>
</feature>
<comment type="cofactor">
    <cofactor evidence="9">
        <name>iron-sulfur cluster</name>
        <dbReference type="ChEBI" id="CHEBI:30408"/>
    </cofactor>
</comment>
<gene>
    <name evidence="11" type="ORF">WY13_02969</name>
</gene>
<dbReference type="EMBL" id="LITT01000046">
    <property type="protein sequence ID" value="OAA83840.1"/>
    <property type="molecule type" value="Genomic_DNA"/>
</dbReference>
<keyword evidence="5 9" id="KW-0408">Iron</keyword>
<keyword evidence="4 9" id="KW-0269">Exonuclease</keyword>
<organism evidence="11 12">
    <name type="scientific">Clostridium ljungdahlii</name>
    <dbReference type="NCBI Taxonomy" id="1538"/>
    <lineage>
        <taxon>Bacteria</taxon>
        <taxon>Bacillati</taxon>
        <taxon>Bacillota</taxon>
        <taxon>Clostridia</taxon>
        <taxon>Eubacteriales</taxon>
        <taxon>Clostridiaceae</taxon>
        <taxon>Clostridium</taxon>
    </lineage>
</organism>
<evidence type="ECO:0000256" key="8">
    <source>
        <dbReference type="ARBA" id="ARBA00023211"/>
    </source>
</evidence>
<name>A0A168LXS2_9CLOT</name>
<reference evidence="11 12" key="1">
    <citation type="journal article" date="2015" name="Biotechnol. Bioeng.">
        <title>Genome sequence and phenotypic characterization of Caulobacter segnis.</title>
        <authorList>
            <person name="Patel S."/>
            <person name="Fletcher B."/>
            <person name="Scott D.C."/>
            <person name="Ely B."/>
        </authorList>
    </citation>
    <scope>NUCLEOTIDE SEQUENCE [LARGE SCALE GENOMIC DNA]</scope>
    <source>
        <strain evidence="11 12">ERI-2</strain>
    </source>
</reference>
<dbReference type="GO" id="GO:0051536">
    <property type="term" value="F:iron-sulfur cluster binding"/>
    <property type="evidence" value="ECO:0007669"/>
    <property type="project" value="UniProtKB-KW"/>
</dbReference>
<dbReference type="RefSeq" id="WP_063556307.1">
    <property type="nucleotide sequence ID" value="NZ_LITT01000046.1"/>
</dbReference>
<dbReference type="Pfam" id="PF01930">
    <property type="entry name" value="Cas_Cas4"/>
    <property type="match status" value="1"/>
</dbReference>
<keyword evidence="6 9" id="KW-0411">Iron-sulfur</keyword>
<dbReference type="OrthoDB" id="9794720at2"/>
<comment type="cofactor">
    <cofactor evidence="9">
        <name>Mg(2+)</name>
        <dbReference type="ChEBI" id="CHEBI:18420"/>
    </cofactor>
    <cofactor evidence="9">
        <name>Mn(2+)</name>
        <dbReference type="ChEBI" id="CHEBI:29035"/>
    </cofactor>
    <text evidence="9">Mg(2+) or Mn(2+) required for ssDNA cleavage activity.</text>
</comment>
<evidence type="ECO:0000313" key="12">
    <source>
        <dbReference type="Proteomes" id="UP000077407"/>
    </source>
</evidence>
<evidence type="ECO:0000256" key="1">
    <source>
        <dbReference type="ARBA" id="ARBA00022722"/>
    </source>
</evidence>
<dbReference type="Gene3D" id="3.90.320.10">
    <property type="match status" value="1"/>
</dbReference>
<evidence type="ECO:0000256" key="7">
    <source>
        <dbReference type="ARBA" id="ARBA00023118"/>
    </source>
</evidence>
<dbReference type="EC" id="3.1.12.1" evidence="9"/>
<sequence length="163" mass="19345">MDVNGTMLWYYNVCRREVWLMSRSIVPDQHDENVDIGRFIHERTYKRNNKEVSFGNVKFDVIFKSKNQITIGETKKTSKYAEASKWQLMYYLNQLKNAGINAKGVLLYPEEKKRTEIELTDESQEELQRMCLDIEKICALKRSPSVKKVPFCKKCAYREYCYS</sequence>
<dbReference type="AlphaFoldDB" id="A0A168LXS2"/>
<dbReference type="GO" id="GO:0046872">
    <property type="term" value="F:metal ion binding"/>
    <property type="evidence" value="ECO:0007669"/>
    <property type="project" value="UniProtKB-KW"/>
</dbReference>
<protein>
    <recommendedName>
        <fullName evidence="9">CRISPR-associated exonuclease Cas4</fullName>
        <ecNumber evidence="9">3.1.12.1</ecNumber>
    </recommendedName>
</protein>
<evidence type="ECO:0000256" key="3">
    <source>
        <dbReference type="ARBA" id="ARBA00022801"/>
    </source>
</evidence>
<dbReference type="NCBIfam" id="TIGR00372">
    <property type="entry name" value="cas4"/>
    <property type="match status" value="1"/>
</dbReference>
<dbReference type="InterPro" id="IPR011604">
    <property type="entry name" value="PDDEXK-like_dom_sf"/>
</dbReference>
<evidence type="ECO:0000256" key="5">
    <source>
        <dbReference type="ARBA" id="ARBA00023004"/>
    </source>
</evidence>
<dbReference type="PANTHER" id="PTHR37168:SF2">
    <property type="entry name" value="CRISPR-ASSOCIATED EXONUCLEASE CAS4"/>
    <property type="match status" value="1"/>
</dbReference>
<evidence type="ECO:0000256" key="9">
    <source>
        <dbReference type="RuleBase" id="RU365022"/>
    </source>
</evidence>
<keyword evidence="1 9" id="KW-0540">Nuclease</keyword>